<keyword evidence="2" id="KW-1185">Reference proteome</keyword>
<reference evidence="1" key="2">
    <citation type="journal article" date="2024" name="Plant">
        <title>Genomic evolution and insights into agronomic trait innovations of Sesamum species.</title>
        <authorList>
            <person name="Miao H."/>
            <person name="Wang L."/>
            <person name="Qu L."/>
            <person name="Liu H."/>
            <person name="Sun Y."/>
            <person name="Le M."/>
            <person name="Wang Q."/>
            <person name="Wei S."/>
            <person name="Zheng Y."/>
            <person name="Lin W."/>
            <person name="Duan Y."/>
            <person name="Cao H."/>
            <person name="Xiong S."/>
            <person name="Wang X."/>
            <person name="Wei L."/>
            <person name="Li C."/>
            <person name="Ma Q."/>
            <person name="Ju M."/>
            <person name="Zhao R."/>
            <person name="Li G."/>
            <person name="Mu C."/>
            <person name="Tian Q."/>
            <person name="Mei H."/>
            <person name="Zhang T."/>
            <person name="Gao T."/>
            <person name="Zhang H."/>
        </authorList>
    </citation>
    <scope>NUCLEOTIDE SEQUENCE</scope>
    <source>
        <strain evidence="1">3651</strain>
    </source>
</reference>
<comment type="caution">
    <text evidence="1">The sequence shown here is derived from an EMBL/GenBank/DDBJ whole genome shotgun (WGS) entry which is preliminary data.</text>
</comment>
<evidence type="ECO:0000313" key="2">
    <source>
        <dbReference type="Proteomes" id="UP001293254"/>
    </source>
</evidence>
<dbReference type="Proteomes" id="UP001293254">
    <property type="component" value="Unassembled WGS sequence"/>
</dbReference>
<proteinExistence type="predicted"/>
<name>A0AAE2CX94_9LAMI</name>
<protein>
    <submittedName>
        <fullName evidence="1">Uncharacterized protein</fullName>
    </submittedName>
</protein>
<gene>
    <name evidence="1" type="ORF">Salat_0115000</name>
</gene>
<accession>A0AAE2CX94</accession>
<dbReference type="EMBL" id="JACGWO010000001">
    <property type="protein sequence ID" value="KAK4437810.1"/>
    <property type="molecule type" value="Genomic_DNA"/>
</dbReference>
<evidence type="ECO:0000313" key="1">
    <source>
        <dbReference type="EMBL" id="KAK4437810.1"/>
    </source>
</evidence>
<dbReference type="PANTHER" id="PTHR33052">
    <property type="entry name" value="DUF4228 DOMAIN PROTEIN-RELATED"/>
    <property type="match status" value="1"/>
</dbReference>
<dbReference type="AlphaFoldDB" id="A0AAE2CX94"/>
<organism evidence="1 2">
    <name type="scientific">Sesamum alatum</name>
    <dbReference type="NCBI Taxonomy" id="300844"/>
    <lineage>
        <taxon>Eukaryota</taxon>
        <taxon>Viridiplantae</taxon>
        <taxon>Streptophyta</taxon>
        <taxon>Embryophyta</taxon>
        <taxon>Tracheophyta</taxon>
        <taxon>Spermatophyta</taxon>
        <taxon>Magnoliopsida</taxon>
        <taxon>eudicotyledons</taxon>
        <taxon>Gunneridae</taxon>
        <taxon>Pentapetalae</taxon>
        <taxon>asterids</taxon>
        <taxon>lamiids</taxon>
        <taxon>Lamiales</taxon>
        <taxon>Pedaliaceae</taxon>
        <taxon>Sesamum</taxon>
    </lineage>
</organism>
<reference evidence="1" key="1">
    <citation type="submission" date="2020-06" db="EMBL/GenBank/DDBJ databases">
        <authorList>
            <person name="Li T."/>
            <person name="Hu X."/>
            <person name="Zhang T."/>
            <person name="Song X."/>
            <person name="Zhang H."/>
            <person name="Dai N."/>
            <person name="Sheng W."/>
            <person name="Hou X."/>
            <person name="Wei L."/>
        </authorList>
    </citation>
    <scope>NUCLEOTIDE SEQUENCE</scope>
    <source>
        <strain evidence="1">3651</strain>
        <tissue evidence="1">Leaf</tissue>
    </source>
</reference>
<dbReference type="Pfam" id="PF14009">
    <property type="entry name" value="PADRE"/>
    <property type="match status" value="1"/>
</dbReference>
<sequence length="166" mass="18102">MGNCRSCDGSISPTVTAKLVLLDGRLQEFSWPVKVSLLLQQNPDCFICSSDEMEFDQFVAEIAGDEVLQPGEVYFELPLRWRNHRLQAEDMAALAVKASIALSGSSSISSNDRMIRCGCCVSRKVEPLVVVFGEKERRILAADDGGAGGYCKGRKLAAKLSAIIEE</sequence>
<dbReference type="InterPro" id="IPR025322">
    <property type="entry name" value="PADRE_dom"/>
</dbReference>